<proteinExistence type="predicted"/>
<reference evidence="1" key="1">
    <citation type="submission" date="2010-05" db="EMBL/GenBank/DDBJ databases">
        <authorList>
            <person name="Muzny D."/>
            <person name="Qin X."/>
            <person name="Buhay C."/>
            <person name="Dugan-Rocha S."/>
            <person name="Ding Y."/>
            <person name="Chen G."/>
            <person name="Hawes A."/>
            <person name="Holder M."/>
            <person name="Jhangiani S."/>
            <person name="Johnson A."/>
            <person name="Khan Z."/>
            <person name="Li Z."/>
            <person name="Liu W."/>
            <person name="Liu X."/>
            <person name="Perez L."/>
            <person name="Shen H."/>
            <person name="Wang Q."/>
            <person name="Watt J."/>
            <person name="Xi L."/>
            <person name="Xin Y."/>
            <person name="Zhou J."/>
            <person name="Deng J."/>
            <person name="Jiang H."/>
            <person name="Liu Y."/>
            <person name="Qu J."/>
            <person name="Song X.-Z."/>
            <person name="Zhang L."/>
            <person name="Villasana D."/>
            <person name="Johnson A."/>
            <person name="Liu J."/>
            <person name="Liyanage D."/>
            <person name="Lorensuhewa L."/>
            <person name="Robinson T."/>
            <person name="Song A."/>
            <person name="Song B.-B."/>
            <person name="Dinh H."/>
            <person name="Thornton R."/>
            <person name="Coyle M."/>
            <person name="Francisco L."/>
            <person name="Jackson L."/>
            <person name="Javaid M."/>
            <person name="Korchina V."/>
            <person name="Kovar C."/>
            <person name="Mata R."/>
            <person name="Mathew T."/>
            <person name="Ngo R."/>
            <person name="Nguyen L."/>
            <person name="Nguyen N."/>
            <person name="Okwuonu G."/>
            <person name="Ongeri F."/>
            <person name="Pham C."/>
            <person name="Simmons D."/>
            <person name="Wilczek-Boney K."/>
            <person name="Hale W."/>
            <person name="Jakkamsetti A."/>
            <person name="Pham P."/>
            <person name="Ruth R."/>
            <person name="San Lucas F."/>
            <person name="Warren J."/>
            <person name="Zhang J."/>
            <person name="Zhao Z."/>
            <person name="Zhou C."/>
            <person name="Zhu D."/>
            <person name="Lee S."/>
            <person name="Bess C."/>
            <person name="Blankenburg K."/>
            <person name="Forbes L."/>
            <person name="Fu Q."/>
            <person name="Gubbala S."/>
            <person name="Hirani K."/>
            <person name="Jayaseelan J.C."/>
            <person name="Lara F."/>
            <person name="Munidasa M."/>
            <person name="Palculict T."/>
            <person name="Patil S."/>
            <person name="Pu L.-L."/>
            <person name="Saada N."/>
            <person name="Tang L."/>
            <person name="Weissenberger G."/>
            <person name="Zhu Y."/>
            <person name="Hemphill L."/>
            <person name="Shang Y."/>
            <person name="Youmans B."/>
            <person name="Ayvaz T."/>
            <person name="Ross M."/>
            <person name="Santibanez J."/>
            <person name="Aqrawi P."/>
            <person name="Gross S."/>
            <person name="Joshi V."/>
            <person name="Fowler G."/>
            <person name="Nazareth L."/>
            <person name="Reid J."/>
            <person name="Worley K."/>
            <person name="Petrosino J."/>
            <person name="Highlander S."/>
            <person name="Gibbs R."/>
        </authorList>
    </citation>
    <scope>NUCLEOTIDE SEQUENCE [LARGE SCALE GENOMIC DNA]</scope>
    <source>
        <strain evidence="1">MN8</strain>
    </source>
</reference>
<dbReference type="AlphaFoldDB" id="A0A0E1XM75"/>
<sequence>MEGISGNAYQLKKRFKRITTECYDFVERYITTFYKNIILLMENEM</sequence>
<organism evidence="1">
    <name type="scientific">Staphylococcus aureus subsp. aureus MN8</name>
    <dbReference type="NCBI Taxonomy" id="548470"/>
    <lineage>
        <taxon>Bacteria</taxon>
        <taxon>Bacillati</taxon>
        <taxon>Bacillota</taxon>
        <taxon>Bacilli</taxon>
        <taxon>Bacillales</taxon>
        <taxon>Staphylococcaceae</taxon>
        <taxon>Staphylococcus</taxon>
    </lineage>
</organism>
<dbReference type="Proteomes" id="UP000003455">
    <property type="component" value="Chromosome"/>
</dbReference>
<dbReference type="HOGENOM" id="CLU_208612_0_0_9"/>
<protein>
    <submittedName>
        <fullName evidence="1">Uncharacterized protein</fullName>
    </submittedName>
</protein>
<accession>A0A0E1XM75</accession>
<evidence type="ECO:0000313" key="1">
    <source>
        <dbReference type="EMBL" id="EFH96871.1"/>
    </source>
</evidence>
<dbReference type="EMBL" id="ACJA02000001">
    <property type="protein sequence ID" value="EFH96871.1"/>
    <property type="molecule type" value="Genomic_DNA"/>
</dbReference>
<gene>
    <name evidence="1" type="ORF">HMPREF0769_10873</name>
</gene>
<comment type="caution">
    <text evidence="1">The sequence shown here is derived from an EMBL/GenBank/DDBJ whole genome shotgun (WGS) entry which is preliminary data.</text>
</comment>
<name>A0A0E1XM75_STAAU</name>